<organism evidence="2 3">
    <name type="scientific">Bowmanella denitrificans</name>
    <dbReference type="NCBI Taxonomy" id="366582"/>
    <lineage>
        <taxon>Bacteria</taxon>
        <taxon>Pseudomonadati</taxon>
        <taxon>Pseudomonadota</taxon>
        <taxon>Gammaproteobacteria</taxon>
        <taxon>Alteromonadales</taxon>
        <taxon>Alteromonadaceae</taxon>
        <taxon>Bowmanella</taxon>
    </lineage>
</organism>
<feature type="signal peptide" evidence="1">
    <location>
        <begin position="1"/>
        <end position="25"/>
    </location>
</feature>
<reference evidence="3" key="1">
    <citation type="journal article" date="2019" name="Int. J. Syst. Evol. Microbiol.">
        <title>The Global Catalogue of Microorganisms (GCM) 10K type strain sequencing project: providing services to taxonomists for standard genome sequencing and annotation.</title>
        <authorList>
            <consortium name="The Broad Institute Genomics Platform"/>
            <consortium name="The Broad Institute Genome Sequencing Center for Infectious Disease"/>
            <person name="Wu L."/>
            <person name="Ma J."/>
        </authorList>
    </citation>
    <scope>NUCLEOTIDE SEQUENCE [LARGE SCALE GENOMIC DNA]</scope>
    <source>
        <strain evidence="3">JCM 13378</strain>
    </source>
</reference>
<keyword evidence="3" id="KW-1185">Reference proteome</keyword>
<dbReference type="PROSITE" id="PS51257">
    <property type="entry name" value="PROKAR_LIPOPROTEIN"/>
    <property type="match status" value="1"/>
</dbReference>
<gene>
    <name evidence="2" type="ORF">GCM10009092_15010</name>
</gene>
<comment type="caution">
    <text evidence="2">The sequence shown here is derived from an EMBL/GenBank/DDBJ whole genome shotgun (WGS) entry which is preliminary data.</text>
</comment>
<dbReference type="RefSeq" id="WP_343843652.1">
    <property type="nucleotide sequence ID" value="NZ_BAAAEI010000006.1"/>
</dbReference>
<feature type="chain" id="PRO_5047318550" description="Lipoprotein" evidence="1">
    <location>
        <begin position="26"/>
        <end position="395"/>
    </location>
</feature>
<dbReference type="Proteomes" id="UP001501757">
    <property type="component" value="Unassembled WGS sequence"/>
</dbReference>
<proteinExistence type="predicted"/>
<keyword evidence="1" id="KW-0732">Signal</keyword>
<evidence type="ECO:0000313" key="3">
    <source>
        <dbReference type="Proteomes" id="UP001501757"/>
    </source>
</evidence>
<evidence type="ECO:0000256" key="1">
    <source>
        <dbReference type="SAM" id="SignalP"/>
    </source>
</evidence>
<protein>
    <recommendedName>
        <fullName evidence="4">Lipoprotein</fullName>
    </recommendedName>
</protein>
<accession>A0ABP3GPY7</accession>
<evidence type="ECO:0008006" key="4">
    <source>
        <dbReference type="Google" id="ProtNLM"/>
    </source>
</evidence>
<name>A0ABP3GPY7_9ALTE</name>
<sequence>MKTSASRMALSALLLILVVSGCATYQVKTTNTTPIVTQQTLLSEDQLLDVAIVRFDPGEMPTEQDDNPLYFAEIRKAESQYFPFLLMQAMQKSAAWGPVRIVPQGSVPLDLNVTAKILSSDGEQLKLWVHAFDATGRTWLEKEYQGLASRYAYDPKHKDSSEPFADLYNRIANDLLNYRRQLSNQQVAYLHELAALRFAGNFAPQVFADYVNQNNDGYYQISRLPASGDSMMQRLQSIRERDQMYIDTLQEYYSQYAREMAVAYRAWRDQSYQEVIAMRELEEEARKRTILGAAAIVGGVLGAGSPDAVARAASYVGVAGGGYMLKSGMDKSDQAQIHIDALLELGESLEASIAPQSIELEDRTVTLSGTVDDQYQQWQALLKEIYQLERGESVH</sequence>
<evidence type="ECO:0000313" key="2">
    <source>
        <dbReference type="EMBL" id="GAA0351610.1"/>
    </source>
</evidence>
<dbReference type="EMBL" id="BAAAEI010000006">
    <property type="protein sequence ID" value="GAA0351610.1"/>
    <property type="molecule type" value="Genomic_DNA"/>
</dbReference>